<evidence type="ECO:0000313" key="5">
    <source>
        <dbReference type="Proteomes" id="UP000294656"/>
    </source>
</evidence>
<keyword evidence="5" id="KW-1185">Reference proteome</keyword>
<reference evidence="4 5" key="1">
    <citation type="submission" date="2019-03" db="EMBL/GenBank/DDBJ databases">
        <title>Genomic Encyclopedia of Type Strains, Phase III (KMG-III): the genomes of soil and plant-associated and newly described type strains.</title>
        <authorList>
            <person name="Whitman W."/>
        </authorList>
    </citation>
    <scope>NUCLEOTIDE SEQUENCE [LARGE SCALE GENOMIC DNA]</scope>
    <source>
        <strain evidence="4 5">CECT 7378</strain>
    </source>
</reference>
<dbReference type="GO" id="GO:0050568">
    <property type="term" value="F:protein-glutamine glutaminase activity"/>
    <property type="evidence" value="ECO:0007669"/>
    <property type="project" value="UniProtKB-UniRule"/>
</dbReference>
<name>A0A4R6M4U9_9GAMM</name>
<evidence type="ECO:0000256" key="2">
    <source>
        <dbReference type="ARBA" id="ARBA00022801"/>
    </source>
</evidence>
<proteinExistence type="inferred from homology"/>
<evidence type="ECO:0000256" key="1">
    <source>
        <dbReference type="ARBA" id="ARBA00022500"/>
    </source>
</evidence>
<evidence type="ECO:0000256" key="3">
    <source>
        <dbReference type="HAMAP-Rule" id="MF_01440"/>
    </source>
</evidence>
<dbReference type="CDD" id="cd16352">
    <property type="entry name" value="CheD"/>
    <property type="match status" value="1"/>
</dbReference>
<keyword evidence="2 3" id="KW-0378">Hydrolase</keyword>
<dbReference type="PANTHER" id="PTHR35147:SF2">
    <property type="entry name" value="CHEMORECEPTOR GLUTAMINE DEAMIDASE CHED-RELATED"/>
    <property type="match status" value="1"/>
</dbReference>
<comment type="catalytic activity">
    <reaction evidence="3">
        <text>L-glutaminyl-[protein] + H2O = L-glutamyl-[protein] + NH4(+)</text>
        <dbReference type="Rhea" id="RHEA:16441"/>
        <dbReference type="Rhea" id="RHEA-COMP:10207"/>
        <dbReference type="Rhea" id="RHEA-COMP:10208"/>
        <dbReference type="ChEBI" id="CHEBI:15377"/>
        <dbReference type="ChEBI" id="CHEBI:28938"/>
        <dbReference type="ChEBI" id="CHEBI:29973"/>
        <dbReference type="ChEBI" id="CHEBI:30011"/>
        <dbReference type="EC" id="3.5.1.44"/>
    </reaction>
</comment>
<organism evidence="4 5">
    <name type="scientific">Marinomonas balearica</name>
    <dbReference type="NCBI Taxonomy" id="491947"/>
    <lineage>
        <taxon>Bacteria</taxon>
        <taxon>Pseudomonadati</taxon>
        <taxon>Pseudomonadota</taxon>
        <taxon>Gammaproteobacteria</taxon>
        <taxon>Oceanospirillales</taxon>
        <taxon>Oceanospirillaceae</taxon>
        <taxon>Marinomonas</taxon>
    </lineage>
</organism>
<dbReference type="RefSeq" id="WP_133504643.1">
    <property type="nucleotide sequence ID" value="NZ_SNXC01000014.1"/>
</dbReference>
<dbReference type="GO" id="GO:0006935">
    <property type="term" value="P:chemotaxis"/>
    <property type="evidence" value="ECO:0007669"/>
    <property type="project" value="UniProtKB-UniRule"/>
</dbReference>
<dbReference type="Proteomes" id="UP000294656">
    <property type="component" value="Unassembled WGS sequence"/>
</dbReference>
<dbReference type="InterPro" id="IPR011324">
    <property type="entry name" value="Cytotoxic_necrot_fac-like_cat"/>
</dbReference>
<dbReference type="PANTHER" id="PTHR35147">
    <property type="entry name" value="CHEMORECEPTOR GLUTAMINE DEAMIDASE CHED-RELATED"/>
    <property type="match status" value="1"/>
</dbReference>
<protein>
    <recommendedName>
        <fullName evidence="3">Probable chemoreceptor glutamine deamidase CheD</fullName>
        <ecNumber evidence="3">3.5.1.44</ecNumber>
    </recommendedName>
</protein>
<keyword evidence="1 3" id="KW-0145">Chemotaxis</keyword>
<comment type="similarity">
    <text evidence="3">Belongs to the CheD family.</text>
</comment>
<dbReference type="SUPFAM" id="SSF64438">
    <property type="entry name" value="CNF1/YfiH-like putative cysteine hydrolases"/>
    <property type="match status" value="1"/>
</dbReference>
<sequence length="204" mass="22631">MPAGSQSEYFATHRFFDSRFNTEVVKVLPGQYYVSDVDEMITTLLGSCVAVCMYDEEAHVGGMNHFLLPERDQPGDFILSSSARYGVHSMELLINHLIKLGARRNHLTAKIFGGASVLSCSSTSNIGKNNVDFTKCYLKNEGIPISGQDVGESCPRRVNLFPLTGKVLMKRLKPRNDSNLIEQERGYRQSISGDSNLSGEVDLF</sequence>
<dbReference type="EMBL" id="SNXC01000014">
    <property type="protein sequence ID" value="TDO96348.1"/>
    <property type="molecule type" value="Genomic_DNA"/>
</dbReference>
<accession>A0A4R6M4U9</accession>
<comment type="function">
    <text evidence="3">Probably deamidates glutamine residues to glutamate on methyl-accepting chemotaxis receptors (MCPs), playing an important role in chemotaxis.</text>
</comment>
<dbReference type="OrthoDB" id="9807202at2"/>
<dbReference type="AlphaFoldDB" id="A0A4R6M4U9"/>
<dbReference type="InterPro" id="IPR005659">
    <property type="entry name" value="Chemorcpt_Glu_NH3ase_CheD"/>
</dbReference>
<dbReference type="EC" id="3.5.1.44" evidence="3"/>
<evidence type="ECO:0000313" key="4">
    <source>
        <dbReference type="EMBL" id="TDO96348.1"/>
    </source>
</evidence>
<gene>
    <name evidence="3" type="primary">cheD</name>
    <name evidence="4" type="ORF">DFP79_2921</name>
</gene>
<dbReference type="InterPro" id="IPR038592">
    <property type="entry name" value="CheD-like_sf"/>
</dbReference>
<comment type="caution">
    <text evidence="4">The sequence shown here is derived from an EMBL/GenBank/DDBJ whole genome shotgun (WGS) entry which is preliminary data.</text>
</comment>
<dbReference type="HAMAP" id="MF_01440">
    <property type="entry name" value="CheD"/>
    <property type="match status" value="1"/>
</dbReference>
<dbReference type="Pfam" id="PF03975">
    <property type="entry name" value="CheD"/>
    <property type="match status" value="1"/>
</dbReference>
<dbReference type="Gene3D" id="3.30.1330.200">
    <property type="match status" value="1"/>
</dbReference>
<dbReference type="NCBIfam" id="NF010013">
    <property type="entry name" value="PRK13487.1"/>
    <property type="match status" value="1"/>
</dbReference>